<dbReference type="AlphaFoldDB" id="A0A6P4B0E9"/>
<feature type="active site" description="Proton acceptor" evidence="6">
    <location>
        <position position="264"/>
    </location>
</feature>
<dbReference type="GO" id="GO:0009717">
    <property type="term" value="P:isoflavonoid biosynthetic process"/>
    <property type="evidence" value="ECO:0007669"/>
    <property type="project" value="UniProtKB-ARBA"/>
</dbReference>
<evidence type="ECO:0000313" key="9">
    <source>
        <dbReference type="Proteomes" id="UP000515211"/>
    </source>
</evidence>
<gene>
    <name evidence="10" type="primary">LOC107458209</name>
</gene>
<dbReference type="FunFam" id="1.10.10.10:FF:000213">
    <property type="entry name" value="Coniferyl alcohol 9-O-methyltransferase"/>
    <property type="match status" value="1"/>
</dbReference>
<sequence>MEHQSEMQAAKLLKAQSHIWNHIFNFINSMSLKCAVDLSIPETIYNYGQPMPLSKLIASLQIHPSKSSFIHRLMRILIQSGFFATENVANNELEIGYVLTDSSMLLLKDSPLSVTPFLLAMLDPIFTKPWHQLSTWFRNDDATTFETENGIPFFEFFGREPRLNNLYNDAMASDAKLVCNLLLDDKYKGVFEGLESLVDVGGGTGTLAKAIAKSFPQLECIVFDQPHVVAGFEFEGSENLRYVGGDMFEAIPPSNAIMLKWILHDWNDEEGLKILRKCKEAIMKNGSKGGKVIIIDTVMKDEKQGDDESLQTQLFFDMLMMVLHSGKERNEKEWAKLIFSAGFSNYKITPILGIRSLIEIYPYQLNDTIIMDENIVSESPLIV</sequence>
<organism evidence="9 10">
    <name type="scientific">Arachis duranensis</name>
    <name type="common">Wild peanut</name>
    <dbReference type="NCBI Taxonomy" id="130453"/>
    <lineage>
        <taxon>Eukaryota</taxon>
        <taxon>Viridiplantae</taxon>
        <taxon>Streptophyta</taxon>
        <taxon>Embryophyta</taxon>
        <taxon>Tracheophyta</taxon>
        <taxon>Spermatophyta</taxon>
        <taxon>Magnoliopsida</taxon>
        <taxon>eudicotyledons</taxon>
        <taxon>Gunneridae</taxon>
        <taxon>Pentapetalae</taxon>
        <taxon>rosids</taxon>
        <taxon>fabids</taxon>
        <taxon>Fabales</taxon>
        <taxon>Fabaceae</taxon>
        <taxon>Papilionoideae</taxon>
        <taxon>50 kb inversion clade</taxon>
        <taxon>dalbergioids sensu lato</taxon>
        <taxon>Dalbergieae</taxon>
        <taxon>Pterocarpus clade</taxon>
        <taxon>Arachis</taxon>
    </lineage>
</organism>
<dbReference type="OrthoDB" id="2410195at2759"/>
<evidence type="ECO:0000256" key="2">
    <source>
        <dbReference type="ARBA" id="ARBA00022679"/>
    </source>
</evidence>
<evidence type="ECO:0000256" key="3">
    <source>
        <dbReference type="ARBA" id="ARBA00022691"/>
    </source>
</evidence>
<dbReference type="Proteomes" id="UP000515211">
    <property type="component" value="Chromosome 7"/>
</dbReference>
<dbReference type="Gene3D" id="1.10.10.10">
    <property type="entry name" value="Winged helix-like DNA-binding domain superfamily/Winged helix DNA-binding domain"/>
    <property type="match status" value="1"/>
</dbReference>
<keyword evidence="9" id="KW-1185">Reference proteome</keyword>
<reference evidence="9" key="1">
    <citation type="journal article" date="2016" name="Nat. Genet.">
        <title>The genome sequences of Arachis duranensis and Arachis ipaensis, the diploid ancestors of cultivated peanut.</title>
        <authorList>
            <person name="Bertioli D.J."/>
            <person name="Cannon S.B."/>
            <person name="Froenicke L."/>
            <person name="Huang G."/>
            <person name="Farmer A.D."/>
            <person name="Cannon E.K."/>
            <person name="Liu X."/>
            <person name="Gao D."/>
            <person name="Clevenger J."/>
            <person name="Dash S."/>
            <person name="Ren L."/>
            <person name="Moretzsohn M.C."/>
            <person name="Shirasawa K."/>
            <person name="Huang W."/>
            <person name="Vidigal B."/>
            <person name="Abernathy B."/>
            <person name="Chu Y."/>
            <person name="Niederhuth C.E."/>
            <person name="Umale P."/>
            <person name="Araujo A.C."/>
            <person name="Kozik A."/>
            <person name="Kim K.D."/>
            <person name="Burow M.D."/>
            <person name="Varshney R.K."/>
            <person name="Wang X."/>
            <person name="Zhang X."/>
            <person name="Barkley N."/>
            <person name="Guimaraes P.M."/>
            <person name="Isobe S."/>
            <person name="Guo B."/>
            <person name="Liao B."/>
            <person name="Stalker H.T."/>
            <person name="Schmitz R.J."/>
            <person name="Scheffler B.E."/>
            <person name="Leal-Bertioli S.C."/>
            <person name="Xun X."/>
            <person name="Jackson S.A."/>
            <person name="Michelmore R."/>
            <person name="Ozias-Akins P."/>
        </authorList>
    </citation>
    <scope>NUCLEOTIDE SEQUENCE [LARGE SCALE GENOMIC DNA]</scope>
    <source>
        <strain evidence="9">cv. V14167</strain>
    </source>
</reference>
<feature type="domain" description="O-methyltransferase dimerisation" evidence="8">
    <location>
        <begin position="20"/>
        <end position="109"/>
    </location>
</feature>
<evidence type="ECO:0000256" key="6">
    <source>
        <dbReference type="PIRSR" id="PIRSR005739-1"/>
    </source>
</evidence>
<dbReference type="GO" id="GO:0033800">
    <property type="term" value="F:isoflavone 7-O-methyltransferase activity"/>
    <property type="evidence" value="ECO:0007669"/>
    <property type="project" value="UniProtKB-EC"/>
</dbReference>
<dbReference type="InterPro" id="IPR036390">
    <property type="entry name" value="WH_DNA-bd_sf"/>
</dbReference>
<evidence type="ECO:0000259" key="7">
    <source>
        <dbReference type="Pfam" id="PF00891"/>
    </source>
</evidence>
<dbReference type="Pfam" id="PF08100">
    <property type="entry name" value="Dimerisation"/>
    <property type="match status" value="1"/>
</dbReference>
<dbReference type="GO" id="GO:0032259">
    <property type="term" value="P:methylation"/>
    <property type="evidence" value="ECO:0007669"/>
    <property type="project" value="UniProtKB-KW"/>
</dbReference>
<evidence type="ECO:0000259" key="8">
    <source>
        <dbReference type="Pfam" id="PF08100"/>
    </source>
</evidence>
<dbReference type="InterPro" id="IPR029063">
    <property type="entry name" value="SAM-dependent_MTases_sf"/>
</dbReference>
<comment type="catalytic activity">
    <reaction evidence="4">
        <text>a 7-hydroxyisoflavone + S-adenosyl-L-methionine = a 7-methoxyisoflavone + S-adenosyl-L-homocysteine + H(+)</text>
        <dbReference type="Rhea" id="RHEA:17933"/>
        <dbReference type="ChEBI" id="CHEBI:15378"/>
        <dbReference type="ChEBI" id="CHEBI:55465"/>
        <dbReference type="ChEBI" id="CHEBI:57856"/>
        <dbReference type="ChEBI" id="CHEBI:59789"/>
        <dbReference type="ChEBI" id="CHEBI:140356"/>
        <dbReference type="EC" id="2.1.1.150"/>
    </reaction>
</comment>
<dbReference type="EC" id="2.1.1.150" evidence="5"/>
<dbReference type="InterPro" id="IPR012967">
    <property type="entry name" value="COMT_dimerisation"/>
</dbReference>
<dbReference type="SUPFAM" id="SSF53335">
    <property type="entry name" value="S-adenosyl-L-methionine-dependent methyltransferases"/>
    <property type="match status" value="1"/>
</dbReference>
<keyword evidence="3" id="KW-0949">S-adenosyl-L-methionine</keyword>
<evidence type="ECO:0000256" key="1">
    <source>
        <dbReference type="ARBA" id="ARBA00022603"/>
    </source>
</evidence>
<accession>A0A6P4B0E9</accession>
<dbReference type="PROSITE" id="PS51683">
    <property type="entry name" value="SAM_OMT_II"/>
    <property type="match status" value="1"/>
</dbReference>
<keyword evidence="1" id="KW-0489">Methyltransferase</keyword>
<dbReference type="Pfam" id="PF00891">
    <property type="entry name" value="Methyltransf_2"/>
    <property type="match status" value="1"/>
</dbReference>
<dbReference type="GO" id="GO:0046983">
    <property type="term" value="F:protein dimerization activity"/>
    <property type="evidence" value="ECO:0007669"/>
    <property type="project" value="InterPro"/>
</dbReference>
<dbReference type="KEGG" id="adu:107458209"/>
<evidence type="ECO:0000313" key="10">
    <source>
        <dbReference type="RefSeq" id="XP_015931895.1"/>
    </source>
</evidence>
<name>A0A6P4B0E9_ARADU</name>
<dbReference type="InterPro" id="IPR001077">
    <property type="entry name" value="COMT_C"/>
</dbReference>
<keyword evidence="2" id="KW-0808">Transferase</keyword>
<dbReference type="GeneID" id="107458209"/>
<dbReference type="RefSeq" id="XP_015931895.1">
    <property type="nucleotide sequence ID" value="XM_016076409.3"/>
</dbReference>
<dbReference type="PANTHER" id="PTHR11746">
    <property type="entry name" value="O-METHYLTRANSFERASE"/>
    <property type="match status" value="1"/>
</dbReference>
<evidence type="ECO:0000256" key="4">
    <source>
        <dbReference type="ARBA" id="ARBA00050968"/>
    </source>
</evidence>
<dbReference type="Gene3D" id="3.40.50.150">
    <property type="entry name" value="Vaccinia Virus protein VP39"/>
    <property type="match status" value="1"/>
</dbReference>
<dbReference type="InterPro" id="IPR036388">
    <property type="entry name" value="WH-like_DNA-bd_sf"/>
</dbReference>
<evidence type="ECO:0000256" key="5">
    <source>
        <dbReference type="ARBA" id="ARBA00066355"/>
    </source>
</evidence>
<reference evidence="10" key="2">
    <citation type="submission" date="2025-08" db="UniProtKB">
        <authorList>
            <consortium name="RefSeq"/>
        </authorList>
    </citation>
    <scope>IDENTIFICATION</scope>
    <source>
        <tissue evidence="10">Whole plant</tissue>
    </source>
</reference>
<dbReference type="PIRSF" id="PIRSF005739">
    <property type="entry name" value="O-mtase"/>
    <property type="match status" value="1"/>
</dbReference>
<dbReference type="SUPFAM" id="SSF46785">
    <property type="entry name" value="Winged helix' DNA-binding domain"/>
    <property type="match status" value="1"/>
</dbReference>
<feature type="domain" description="O-methyltransferase C-terminal" evidence="7">
    <location>
        <begin position="130"/>
        <end position="344"/>
    </location>
</feature>
<dbReference type="InterPro" id="IPR016461">
    <property type="entry name" value="COMT-like"/>
</dbReference>
<proteinExistence type="predicted"/>
<protein>
    <recommendedName>
        <fullName evidence="5">isoflavone 7-O-methyltransferase</fullName>
        <ecNumber evidence="5">2.1.1.150</ecNumber>
    </recommendedName>
</protein>
<dbReference type="FunFam" id="3.40.50.150:FF:000057">
    <property type="entry name" value="O-methyltransferase ZRP4"/>
    <property type="match status" value="1"/>
</dbReference>